<evidence type="ECO:0000259" key="4">
    <source>
        <dbReference type="Pfam" id="PF07859"/>
    </source>
</evidence>
<gene>
    <name evidence="5" type="ORF">PRZ48_011888</name>
</gene>
<feature type="domain" description="Alpha/beta hydrolase fold-3" evidence="4">
    <location>
        <begin position="89"/>
        <end position="147"/>
    </location>
</feature>
<dbReference type="Pfam" id="PF07859">
    <property type="entry name" value="Abhydrolase_3"/>
    <property type="match status" value="2"/>
</dbReference>
<feature type="active site" evidence="3">
    <location>
        <position position="131"/>
    </location>
</feature>
<reference evidence="5 6" key="1">
    <citation type="journal article" date="2023" name="G3 (Bethesda)">
        <title>A chromosome-level genome assembly of Zasmidium syzygii isolated from banana leaves.</title>
        <authorList>
            <person name="van Westerhoven A.C."/>
            <person name="Mehrabi R."/>
            <person name="Talebi R."/>
            <person name="Steentjes M.B.F."/>
            <person name="Corcolon B."/>
            <person name="Chong P.A."/>
            <person name="Kema G.H.J."/>
            <person name="Seidl M.F."/>
        </authorList>
    </citation>
    <scope>NUCLEOTIDE SEQUENCE [LARGE SCALE GENOMIC DNA]</scope>
    <source>
        <strain evidence="5 6">P124</strain>
    </source>
</reference>
<dbReference type="PANTHER" id="PTHR48081:SF8">
    <property type="entry name" value="ALPHA_BETA HYDROLASE FOLD-3 DOMAIN-CONTAINING PROTEIN-RELATED"/>
    <property type="match status" value="1"/>
</dbReference>
<dbReference type="InterPro" id="IPR013094">
    <property type="entry name" value="AB_hydrolase_3"/>
</dbReference>
<comment type="caution">
    <text evidence="5">The sequence shown here is derived from an EMBL/GenBank/DDBJ whole genome shotgun (WGS) entry which is preliminary data.</text>
</comment>
<dbReference type="Gene3D" id="3.40.50.1820">
    <property type="entry name" value="alpha/beta hydrolase"/>
    <property type="match status" value="1"/>
</dbReference>
<accession>A0ABR0E7N3</accession>
<dbReference type="PANTHER" id="PTHR48081">
    <property type="entry name" value="AB HYDROLASE SUPERFAMILY PROTEIN C4A8.06C"/>
    <property type="match status" value="1"/>
</dbReference>
<evidence type="ECO:0000313" key="6">
    <source>
        <dbReference type="Proteomes" id="UP001305779"/>
    </source>
</evidence>
<dbReference type="InterPro" id="IPR033140">
    <property type="entry name" value="Lipase_GDXG_put_SER_AS"/>
</dbReference>
<evidence type="ECO:0000256" key="1">
    <source>
        <dbReference type="ARBA" id="ARBA00010515"/>
    </source>
</evidence>
<organism evidence="5 6">
    <name type="scientific">Zasmidium cellare</name>
    <name type="common">Wine cellar mold</name>
    <name type="synonym">Racodium cellare</name>
    <dbReference type="NCBI Taxonomy" id="395010"/>
    <lineage>
        <taxon>Eukaryota</taxon>
        <taxon>Fungi</taxon>
        <taxon>Dikarya</taxon>
        <taxon>Ascomycota</taxon>
        <taxon>Pezizomycotina</taxon>
        <taxon>Dothideomycetes</taxon>
        <taxon>Dothideomycetidae</taxon>
        <taxon>Mycosphaerellales</taxon>
        <taxon>Mycosphaerellaceae</taxon>
        <taxon>Zasmidium</taxon>
    </lineage>
</organism>
<keyword evidence="6" id="KW-1185">Reference proteome</keyword>
<evidence type="ECO:0000313" key="5">
    <source>
        <dbReference type="EMBL" id="KAK4497437.1"/>
    </source>
</evidence>
<proteinExistence type="inferred from homology"/>
<dbReference type="SUPFAM" id="SSF53474">
    <property type="entry name" value="alpha/beta-Hydrolases"/>
    <property type="match status" value="1"/>
</dbReference>
<sequence>MPPTPESQALASLFASLRADMSPTTTLPTHRALSDQTWSVGAEPKDVTYEETSLGNSPCLRIRPQNASPKHALLYLHGGGLVGCKPTRSINYRLTPENTYPAAHEDCFAAYAALLEEEGFDAKNVVLAGDSAGAGLVATTILQAKAKPAACGNVGKDVLSSLEGVRMFAGMYTAGKIDVKDASVNALYADLKGFPPAWVSVAEYDSLADDGKRFKESVEGVGGEVVLRVGEGMQHIFEFMMGKAREADESVEAIGKWVSGKIGS</sequence>
<evidence type="ECO:0000256" key="3">
    <source>
        <dbReference type="PROSITE-ProRule" id="PRU10038"/>
    </source>
</evidence>
<dbReference type="PROSITE" id="PS01174">
    <property type="entry name" value="LIPASE_GDXG_SER"/>
    <property type="match status" value="1"/>
</dbReference>
<evidence type="ECO:0000256" key="2">
    <source>
        <dbReference type="ARBA" id="ARBA00022801"/>
    </source>
</evidence>
<name>A0ABR0E7N3_ZASCE</name>
<dbReference type="EMBL" id="JAXOVC010000009">
    <property type="protein sequence ID" value="KAK4497437.1"/>
    <property type="molecule type" value="Genomic_DNA"/>
</dbReference>
<comment type="similarity">
    <text evidence="1">Belongs to the 'GDXG' lipolytic enzyme family.</text>
</comment>
<dbReference type="InterPro" id="IPR050300">
    <property type="entry name" value="GDXG_lipolytic_enzyme"/>
</dbReference>
<keyword evidence="2" id="KW-0378">Hydrolase</keyword>
<protein>
    <recommendedName>
        <fullName evidence="4">Alpha/beta hydrolase fold-3 domain-containing protein</fullName>
    </recommendedName>
</protein>
<dbReference type="InterPro" id="IPR029058">
    <property type="entry name" value="AB_hydrolase_fold"/>
</dbReference>
<feature type="domain" description="Alpha/beta hydrolase fold-3" evidence="4">
    <location>
        <begin position="156"/>
        <end position="237"/>
    </location>
</feature>
<dbReference type="Proteomes" id="UP001305779">
    <property type="component" value="Unassembled WGS sequence"/>
</dbReference>